<accession>A0A183K9H3</accession>
<dbReference type="AlphaFoldDB" id="A0A183K9H3"/>
<dbReference type="STRING" id="6186.A0A183K9H3"/>
<protein>
    <submittedName>
        <fullName evidence="4">SOAR domain-containing protein</fullName>
    </submittedName>
</protein>
<keyword evidence="3" id="KW-1185">Reference proteome</keyword>
<proteinExistence type="predicted"/>
<evidence type="ECO:0000313" key="2">
    <source>
        <dbReference type="EMBL" id="VDP45516.1"/>
    </source>
</evidence>
<sequence length="348" mass="38530">MISNANEAVAHDPSSDPEMSNSEACPVVGSNPTVPETCTDSDVPSSQEEPIVPENVSHASNNGQESNTNFKDAVYFSDLLSTDGILKRSDEYVSQESNLNDLISSVADPHHLVSSSGPSTECGKYALNRIRPTVTWIVLLSTLILCNSNTDLPATGNTNQPQLSSRSSNCTVAGGTVPPQINFRNPPSTNIGTSGNILSKNYYPSSNNNDFSNNNWQNDTLTNNHVNSIAGGDGDLAMLRSANEGEVPEEVLHFHEVIDQIERMEEEICDDHKAVCHSMSDWTKEHYSLYKISNQVEFDVEEYSARLEYLLSKQIKILSSLKDKVTLWRRDLRQEEELSTNLQRNHKL</sequence>
<dbReference type="WBParaSite" id="SCUD_0001165601-mRNA-1">
    <property type="protein sequence ID" value="SCUD_0001165601-mRNA-1"/>
    <property type="gene ID" value="SCUD_0001165601"/>
</dbReference>
<reference evidence="2 3" key="2">
    <citation type="submission" date="2018-11" db="EMBL/GenBank/DDBJ databases">
        <authorList>
            <consortium name="Pathogen Informatics"/>
        </authorList>
    </citation>
    <scope>NUCLEOTIDE SEQUENCE [LARGE SCALE GENOMIC DNA]</scope>
    <source>
        <strain evidence="2">Dakar</strain>
        <strain evidence="3">Dakar, Senegal</strain>
    </source>
</reference>
<evidence type="ECO:0000313" key="3">
    <source>
        <dbReference type="Proteomes" id="UP000279833"/>
    </source>
</evidence>
<evidence type="ECO:0000313" key="4">
    <source>
        <dbReference type="WBParaSite" id="SCUD_0001165601-mRNA-1"/>
    </source>
</evidence>
<gene>
    <name evidence="2" type="ORF">SCUD_LOCUS11656</name>
</gene>
<feature type="region of interest" description="Disordered" evidence="1">
    <location>
        <begin position="1"/>
        <end position="68"/>
    </location>
</feature>
<name>A0A183K9H3_9TREM</name>
<dbReference type="EMBL" id="UZAK01034559">
    <property type="protein sequence ID" value="VDP45516.1"/>
    <property type="molecule type" value="Genomic_DNA"/>
</dbReference>
<dbReference type="Proteomes" id="UP000279833">
    <property type="component" value="Unassembled WGS sequence"/>
</dbReference>
<feature type="compositionally biased region" description="Polar residues" evidence="1">
    <location>
        <begin position="57"/>
        <end position="68"/>
    </location>
</feature>
<organism evidence="4">
    <name type="scientific">Schistosoma curassoni</name>
    <dbReference type="NCBI Taxonomy" id="6186"/>
    <lineage>
        <taxon>Eukaryota</taxon>
        <taxon>Metazoa</taxon>
        <taxon>Spiralia</taxon>
        <taxon>Lophotrochozoa</taxon>
        <taxon>Platyhelminthes</taxon>
        <taxon>Trematoda</taxon>
        <taxon>Digenea</taxon>
        <taxon>Strigeidida</taxon>
        <taxon>Schistosomatoidea</taxon>
        <taxon>Schistosomatidae</taxon>
        <taxon>Schistosoma</taxon>
    </lineage>
</organism>
<evidence type="ECO:0000256" key="1">
    <source>
        <dbReference type="SAM" id="MobiDB-lite"/>
    </source>
</evidence>
<feature type="compositionally biased region" description="Polar residues" evidence="1">
    <location>
        <begin position="30"/>
        <end position="48"/>
    </location>
</feature>
<reference evidence="4" key="1">
    <citation type="submission" date="2016-06" db="UniProtKB">
        <authorList>
            <consortium name="WormBaseParasite"/>
        </authorList>
    </citation>
    <scope>IDENTIFICATION</scope>
</reference>